<accession>A0ABV8HT42</accession>
<evidence type="ECO:0000313" key="3">
    <source>
        <dbReference type="EMBL" id="MFC4035243.1"/>
    </source>
</evidence>
<dbReference type="PANTHER" id="PTHR43649">
    <property type="entry name" value="ARABINOSE-BINDING PROTEIN-RELATED"/>
    <property type="match status" value="1"/>
</dbReference>
<protein>
    <submittedName>
        <fullName evidence="3">Extracellular solute-binding protein</fullName>
    </submittedName>
</protein>
<name>A0ABV8HT42_9ACTN</name>
<gene>
    <name evidence="3" type="ORF">ACFO3J_27785</name>
</gene>
<keyword evidence="2" id="KW-0732">Signal</keyword>
<comment type="caution">
    <text evidence="3">The sequence shown here is derived from an EMBL/GenBank/DDBJ whole genome shotgun (WGS) entry which is preliminary data.</text>
</comment>
<dbReference type="PROSITE" id="PS51257">
    <property type="entry name" value="PROKAR_LIPOPROTEIN"/>
    <property type="match status" value="1"/>
</dbReference>
<dbReference type="InterPro" id="IPR006059">
    <property type="entry name" value="SBP"/>
</dbReference>
<reference evidence="4" key="1">
    <citation type="journal article" date="2019" name="Int. J. Syst. Evol. Microbiol.">
        <title>The Global Catalogue of Microorganisms (GCM) 10K type strain sequencing project: providing services to taxonomists for standard genome sequencing and annotation.</title>
        <authorList>
            <consortium name="The Broad Institute Genomics Platform"/>
            <consortium name="The Broad Institute Genome Sequencing Center for Infectious Disease"/>
            <person name="Wu L."/>
            <person name="Ma J."/>
        </authorList>
    </citation>
    <scope>NUCLEOTIDE SEQUENCE [LARGE SCALE GENOMIC DNA]</scope>
    <source>
        <strain evidence="4">CGMCC 4.7237</strain>
    </source>
</reference>
<evidence type="ECO:0000256" key="1">
    <source>
        <dbReference type="SAM" id="MobiDB-lite"/>
    </source>
</evidence>
<dbReference type="PANTHER" id="PTHR43649:SF16">
    <property type="entry name" value="SUGAR-BINDING LIPOPROTEIN"/>
    <property type="match status" value="1"/>
</dbReference>
<dbReference type="Gene3D" id="3.40.190.10">
    <property type="entry name" value="Periplasmic binding protein-like II"/>
    <property type="match status" value="1"/>
</dbReference>
<dbReference type="EMBL" id="JBHSBB010000022">
    <property type="protein sequence ID" value="MFC4035243.1"/>
    <property type="molecule type" value="Genomic_DNA"/>
</dbReference>
<sequence>MTKNGYRRLVAVALVAGIGLTGAACSSDSKDSSGGSKTTSSAADSSSSAATPLDPKTKVSISVDCEPPTTKAAERKQWTDDIAEFNKTYPNVTINSKDAFPCEDPAKFTAQLQAGSETDTFYSYMTDLQQVLDSGQAADISDYVNTKTIPNLDNIDSGVLNVLKDGGKLYGLPTSNYQMGLIYNRKIFTEAGLDPNKPPTTWAEIRTDAKTIQDKLGSKGINGFMENAGGNQGGWHLVSEMFGVGSKAVSDDGTKAAFNNDQTKSVLTTLQQMRWTDKSLPATPGLAWGDVQKAMGTGKIGMYVGAPDDVPLVVQQYKADYKDLGMAPIPGGQTALFGGNDYMFKKSDTPDQIKAGIAWVNFKYLTLGKGQFNYARNKTDGLPVGLPEPFFFTGAAKDQDTALKTASATIPVDNFKTYVDAQVPVLPEPPNAQKIYTVLDTVMSGVLTNKSANIDKLLSTAETQVNSLLAASQ</sequence>
<dbReference type="RefSeq" id="WP_386434856.1">
    <property type="nucleotide sequence ID" value="NZ_JBHSBB010000022.1"/>
</dbReference>
<feature type="chain" id="PRO_5046359423" evidence="2">
    <location>
        <begin position="24"/>
        <end position="473"/>
    </location>
</feature>
<dbReference type="Pfam" id="PF01547">
    <property type="entry name" value="SBP_bac_1"/>
    <property type="match status" value="1"/>
</dbReference>
<dbReference type="SUPFAM" id="SSF53850">
    <property type="entry name" value="Periplasmic binding protein-like II"/>
    <property type="match status" value="1"/>
</dbReference>
<evidence type="ECO:0000256" key="2">
    <source>
        <dbReference type="SAM" id="SignalP"/>
    </source>
</evidence>
<proteinExistence type="predicted"/>
<feature type="region of interest" description="Disordered" evidence="1">
    <location>
        <begin position="24"/>
        <end position="63"/>
    </location>
</feature>
<organism evidence="3 4">
    <name type="scientific">Streptomyces polygonati</name>
    <dbReference type="NCBI Taxonomy" id="1617087"/>
    <lineage>
        <taxon>Bacteria</taxon>
        <taxon>Bacillati</taxon>
        <taxon>Actinomycetota</taxon>
        <taxon>Actinomycetes</taxon>
        <taxon>Kitasatosporales</taxon>
        <taxon>Streptomycetaceae</taxon>
        <taxon>Streptomyces</taxon>
    </lineage>
</organism>
<feature type="compositionally biased region" description="Low complexity" evidence="1">
    <location>
        <begin position="24"/>
        <end position="51"/>
    </location>
</feature>
<evidence type="ECO:0000313" key="4">
    <source>
        <dbReference type="Proteomes" id="UP001595765"/>
    </source>
</evidence>
<keyword evidence="4" id="KW-1185">Reference proteome</keyword>
<dbReference type="InterPro" id="IPR050490">
    <property type="entry name" value="Bact_solute-bd_prot1"/>
</dbReference>
<dbReference type="Proteomes" id="UP001595765">
    <property type="component" value="Unassembled WGS sequence"/>
</dbReference>
<feature type="signal peptide" evidence="2">
    <location>
        <begin position="1"/>
        <end position="23"/>
    </location>
</feature>